<organism evidence="8 9">
    <name type="scientific">Jutongia huaianensis</name>
    <dbReference type="NCBI Taxonomy" id="2763668"/>
    <lineage>
        <taxon>Bacteria</taxon>
        <taxon>Bacillati</taxon>
        <taxon>Bacillota</taxon>
        <taxon>Clostridia</taxon>
        <taxon>Lachnospirales</taxon>
        <taxon>Lachnospiraceae</taxon>
        <taxon>Jutongia</taxon>
    </lineage>
</organism>
<keyword evidence="4 6" id="KW-1133">Transmembrane helix</keyword>
<dbReference type="Proteomes" id="UP000606193">
    <property type="component" value="Unassembled WGS sequence"/>
</dbReference>
<dbReference type="PANTHER" id="PTHR30619:SF1">
    <property type="entry name" value="RECOMBINATION PROTEIN 2"/>
    <property type="match status" value="1"/>
</dbReference>
<feature type="transmembrane region" description="Helical" evidence="6">
    <location>
        <begin position="306"/>
        <end position="324"/>
    </location>
</feature>
<keyword evidence="9" id="KW-1185">Reference proteome</keyword>
<dbReference type="Pfam" id="PF00753">
    <property type="entry name" value="Lactamase_B"/>
    <property type="match status" value="1"/>
</dbReference>
<feature type="transmembrane region" description="Helical" evidence="6">
    <location>
        <begin position="201"/>
        <end position="227"/>
    </location>
</feature>
<evidence type="ECO:0000313" key="9">
    <source>
        <dbReference type="Proteomes" id="UP000606193"/>
    </source>
</evidence>
<dbReference type="InterPro" id="IPR036866">
    <property type="entry name" value="RibonucZ/Hydroxyglut_hydro"/>
</dbReference>
<dbReference type="InterPro" id="IPR001279">
    <property type="entry name" value="Metallo-B-lactamas"/>
</dbReference>
<comment type="subcellular location">
    <subcellularLocation>
        <location evidence="1">Cell membrane</location>
        <topology evidence="1">Multi-pass membrane protein</topology>
    </subcellularLocation>
</comment>
<evidence type="ECO:0000256" key="2">
    <source>
        <dbReference type="ARBA" id="ARBA00022475"/>
    </source>
</evidence>
<keyword evidence="3 6" id="KW-0812">Transmembrane</keyword>
<reference evidence="8 9" key="1">
    <citation type="submission" date="2020-08" db="EMBL/GenBank/DDBJ databases">
        <title>Genome public.</title>
        <authorList>
            <person name="Liu C."/>
            <person name="Sun Q."/>
        </authorList>
    </citation>
    <scope>NUCLEOTIDE SEQUENCE [LARGE SCALE GENOMIC DNA]</scope>
    <source>
        <strain evidence="8 9">NSJ-37</strain>
    </source>
</reference>
<proteinExistence type="predicted"/>
<dbReference type="NCBIfam" id="TIGR00360">
    <property type="entry name" value="ComEC_N-term"/>
    <property type="match status" value="1"/>
</dbReference>
<dbReference type="RefSeq" id="WP_249297452.1">
    <property type="nucleotide sequence ID" value="NZ_JACRSX010000003.1"/>
</dbReference>
<dbReference type="CDD" id="cd07731">
    <property type="entry name" value="ComA-like_MBL-fold"/>
    <property type="match status" value="1"/>
</dbReference>
<sequence>MPSIKDRVKPQTGLHVSILGMALRKLLKKLYVPEKSAIPVCILLVASYGQMTDFSISTSRAVIMMILLLAADLFERTYDGKNALALAAVIILLQKPFALFSCSFLLSFGAMAGIYLVLPVLEQVWFGDPWAKRRKRRRLHHLDRELLANKRTGRFRIFCRQQGQKIGQMLLVSSSVQLTTLPVVLYFFFEIPLYGIVINLFVIPLSSLLVVFSFVGGVIGCICLPAAKFILSNAFWLLKLYEQICLIFQKLPGHMQIFGRPVWWQLLLYYLMLILVLFCLMYLLYKIDEAEYQRLPLQPEKNRKKLKYIGKVLPVLCIIFIVHIPSGTFEMTMLDVGQGDGIYLHTPAHQDILIDGGSTSEKQVGKYRILPFLKSKGIRQIDYLIATHADEDHINGLEELLKLSGDGYKIRQLLLPDVADKKQSGYVLLRKAAKQKHIPVRYLSTGSYFRSGGVSFFCLNPSAGSSFDSANAESITLSMQYQDFSCLFTGDLEGAGEEALQRIVSSSPLRQSYHIPEHYTVLKVAHHGSKNSTGEELLDILKPEYALISCGRKNRYGHPHRELLDRLADTGAEIQRTDEKGALSVILRNGKPCVTGYLDNQDNQISKNK</sequence>
<dbReference type="SUPFAM" id="SSF56281">
    <property type="entry name" value="Metallo-hydrolase/oxidoreductase"/>
    <property type="match status" value="1"/>
</dbReference>
<evidence type="ECO:0000256" key="5">
    <source>
        <dbReference type="ARBA" id="ARBA00023136"/>
    </source>
</evidence>
<evidence type="ECO:0000313" key="8">
    <source>
        <dbReference type="EMBL" id="MBC8561835.1"/>
    </source>
</evidence>
<accession>A0ABR7MZP8</accession>
<feature type="transmembrane region" description="Helical" evidence="6">
    <location>
        <begin position="263"/>
        <end position="285"/>
    </location>
</feature>
<evidence type="ECO:0000256" key="4">
    <source>
        <dbReference type="ARBA" id="ARBA00022989"/>
    </source>
</evidence>
<dbReference type="Pfam" id="PF03772">
    <property type="entry name" value="Competence"/>
    <property type="match status" value="1"/>
</dbReference>
<feature type="domain" description="Metallo-beta-lactamase" evidence="7">
    <location>
        <begin position="338"/>
        <end position="552"/>
    </location>
</feature>
<dbReference type="InterPro" id="IPR004797">
    <property type="entry name" value="Competence_ComEC/Rec2"/>
</dbReference>
<dbReference type="EMBL" id="JACRSX010000003">
    <property type="protein sequence ID" value="MBC8561835.1"/>
    <property type="molecule type" value="Genomic_DNA"/>
</dbReference>
<dbReference type="Gene3D" id="3.60.15.10">
    <property type="entry name" value="Ribonuclease Z/Hydroxyacylglutathione hydrolase-like"/>
    <property type="match status" value="1"/>
</dbReference>
<dbReference type="NCBIfam" id="TIGR00361">
    <property type="entry name" value="ComEC_Rec2"/>
    <property type="match status" value="1"/>
</dbReference>
<keyword evidence="5 6" id="KW-0472">Membrane</keyword>
<gene>
    <name evidence="8" type="ORF">H8704_04190</name>
</gene>
<protein>
    <submittedName>
        <fullName evidence="8">DNA internalization-related competence protein ComEC/Rec2</fullName>
    </submittedName>
</protein>
<evidence type="ECO:0000256" key="1">
    <source>
        <dbReference type="ARBA" id="ARBA00004651"/>
    </source>
</evidence>
<dbReference type="InterPro" id="IPR052159">
    <property type="entry name" value="Competence_DNA_uptake"/>
</dbReference>
<name>A0ABR7MZP8_9FIRM</name>
<evidence type="ECO:0000256" key="6">
    <source>
        <dbReference type="SAM" id="Phobius"/>
    </source>
</evidence>
<dbReference type="PANTHER" id="PTHR30619">
    <property type="entry name" value="DNA INTERNALIZATION/COMPETENCE PROTEIN COMEC/REC2"/>
    <property type="match status" value="1"/>
</dbReference>
<dbReference type="InterPro" id="IPR004477">
    <property type="entry name" value="ComEC_N"/>
</dbReference>
<dbReference type="SMART" id="SM00849">
    <property type="entry name" value="Lactamase_B"/>
    <property type="match status" value="1"/>
</dbReference>
<evidence type="ECO:0000259" key="7">
    <source>
        <dbReference type="SMART" id="SM00849"/>
    </source>
</evidence>
<dbReference type="InterPro" id="IPR035681">
    <property type="entry name" value="ComA-like_MBL"/>
</dbReference>
<keyword evidence="2" id="KW-1003">Cell membrane</keyword>
<comment type="caution">
    <text evidence="8">The sequence shown here is derived from an EMBL/GenBank/DDBJ whole genome shotgun (WGS) entry which is preliminary data.</text>
</comment>
<evidence type="ECO:0000256" key="3">
    <source>
        <dbReference type="ARBA" id="ARBA00022692"/>
    </source>
</evidence>